<keyword evidence="3 6" id="KW-0418">Kinase</keyword>
<reference evidence="7" key="1">
    <citation type="journal article" date="2019" name="Int. J. Syst. Evol. Microbiol.">
        <title>The Global Catalogue of Microorganisms (GCM) 10K type strain sequencing project: providing services to taxonomists for standard genome sequencing and annotation.</title>
        <authorList>
            <consortium name="The Broad Institute Genomics Platform"/>
            <consortium name="The Broad Institute Genome Sequencing Center for Infectious Disease"/>
            <person name="Wu L."/>
            <person name="Ma J."/>
        </authorList>
    </citation>
    <scope>NUCLEOTIDE SEQUENCE [LARGE SCALE GENOMIC DNA]</scope>
    <source>
        <strain evidence="7">KCTC 52416</strain>
    </source>
</reference>
<proteinExistence type="predicted"/>
<dbReference type="PROSITE" id="PS50146">
    <property type="entry name" value="DAGK"/>
    <property type="match status" value="1"/>
</dbReference>
<evidence type="ECO:0000313" key="7">
    <source>
        <dbReference type="Proteomes" id="UP001595526"/>
    </source>
</evidence>
<gene>
    <name evidence="6" type="ORF">ACFOET_05390</name>
</gene>
<keyword evidence="2" id="KW-0547">Nucleotide-binding</keyword>
<dbReference type="RefSeq" id="WP_379020345.1">
    <property type="nucleotide sequence ID" value="NZ_JBHRTA010000009.1"/>
</dbReference>
<dbReference type="Pfam" id="PF00781">
    <property type="entry name" value="DAGK_cat"/>
    <property type="match status" value="1"/>
</dbReference>
<dbReference type="Gene3D" id="3.40.50.10330">
    <property type="entry name" value="Probable inorganic polyphosphate/atp-NAD kinase, domain 1"/>
    <property type="match status" value="1"/>
</dbReference>
<keyword evidence="4" id="KW-0067">ATP-binding</keyword>
<keyword evidence="7" id="KW-1185">Reference proteome</keyword>
<dbReference type="Pfam" id="PF19279">
    <property type="entry name" value="YegS_C"/>
    <property type="match status" value="1"/>
</dbReference>
<evidence type="ECO:0000256" key="3">
    <source>
        <dbReference type="ARBA" id="ARBA00022777"/>
    </source>
</evidence>
<evidence type="ECO:0000256" key="2">
    <source>
        <dbReference type="ARBA" id="ARBA00022741"/>
    </source>
</evidence>
<dbReference type="EC" id="2.7.1.-" evidence="6"/>
<sequence length="307" mass="34187">MQKTKAGKHAHLFHNPKAGDHHHIKMDLIETVVSCGFTCKYNSTKAKGWGRIKNETALVVIAGGDGTVRQVMKKLLARKVLDKRLTVALLPAGTANNFAKTIGASASLANLGHTIAHWNPRPIDVGAIRNLRESKFFLEGMGCGLLPRLIKAMGDTDLSNVKSADEELDIALGKLVEIAQHYKPKWGQFKVDGVVYEDNYLLAEVLNIKSVGPNLELVPHADPSDGIFHVVLLKEADREAFIEYVQNLRIKAHRKASPIPWQLIEANRDIIIRSDNRLIHVDDELITVRKRQPFKIEIRAGIVDFLV</sequence>
<dbReference type="InterPro" id="IPR017438">
    <property type="entry name" value="ATP-NAD_kinase_N"/>
</dbReference>
<keyword evidence="1 6" id="KW-0808">Transferase</keyword>
<dbReference type="Gene3D" id="2.60.200.40">
    <property type="match status" value="1"/>
</dbReference>
<dbReference type="GO" id="GO:0016301">
    <property type="term" value="F:kinase activity"/>
    <property type="evidence" value="ECO:0007669"/>
    <property type="project" value="UniProtKB-KW"/>
</dbReference>
<evidence type="ECO:0000256" key="1">
    <source>
        <dbReference type="ARBA" id="ARBA00022679"/>
    </source>
</evidence>
<protein>
    <submittedName>
        <fullName evidence="6">Diacylglycerol/lipid kinase family protein</fullName>
        <ecNumber evidence="6">2.7.1.-</ecNumber>
    </submittedName>
</protein>
<dbReference type="InterPro" id="IPR016064">
    <property type="entry name" value="NAD/diacylglycerol_kinase_sf"/>
</dbReference>
<dbReference type="EMBL" id="JBHRTA010000009">
    <property type="protein sequence ID" value="MFC3197041.1"/>
    <property type="molecule type" value="Genomic_DNA"/>
</dbReference>
<name>A0ABV7JG83_9SPHI</name>
<evidence type="ECO:0000259" key="5">
    <source>
        <dbReference type="PROSITE" id="PS50146"/>
    </source>
</evidence>
<accession>A0ABV7JG83</accession>
<dbReference type="InterPro" id="IPR001206">
    <property type="entry name" value="Diacylglycerol_kinase_cat_dom"/>
</dbReference>
<feature type="domain" description="DAGKc" evidence="5">
    <location>
        <begin position="1"/>
        <end position="134"/>
    </location>
</feature>
<dbReference type="PANTHER" id="PTHR12358">
    <property type="entry name" value="SPHINGOSINE KINASE"/>
    <property type="match status" value="1"/>
</dbReference>
<dbReference type="Proteomes" id="UP001595526">
    <property type="component" value="Unassembled WGS sequence"/>
</dbReference>
<dbReference type="InterPro" id="IPR050187">
    <property type="entry name" value="Lipid_Phosphate_FormReg"/>
</dbReference>
<dbReference type="PANTHER" id="PTHR12358:SF54">
    <property type="entry name" value="SPHINGOSINE KINASE RELATED PROTEIN"/>
    <property type="match status" value="1"/>
</dbReference>
<dbReference type="SUPFAM" id="SSF111331">
    <property type="entry name" value="NAD kinase/diacylglycerol kinase-like"/>
    <property type="match status" value="1"/>
</dbReference>
<comment type="caution">
    <text evidence="6">The sequence shown here is derived from an EMBL/GenBank/DDBJ whole genome shotgun (WGS) entry which is preliminary data.</text>
</comment>
<evidence type="ECO:0000256" key="4">
    <source>
        <dbReference type="ARBA" id="ARBA00022840"/>
    </source>
</evidence>
<organism evidence="6 7">
    <name type="scientific">Parapedobacter deserti</name>
    <dbReference type="NCBI Taxonomy" id="1912957"/>
    <lineage>
        <taxon>Bacteria</taxon>
        <taxon>Pseudomonadati</taxon>
        <taxon>Bacteroidota</taxon>
        <taxon>Sphingobacteriia</taxon>
        <taxon>Sphingobacteriales</taxon>
        <taxon>Sphingobacteriaceae</taxon>
        <taxon>Parapedobacter</taxon>
    </lineage>
</organism>
<evidence type="ECO:0000313" key="6">
    <source>
        <dbReference type="EMBL" id="MFC3197041.1"/>
    </source>
</evidence>
<dbReference type="InterPro" id="IPR045540">
    <property type="entry name" value="YegS/DAGK_C"/>
</dbReference>